<dbReference type="SUPFAM" id="SSF64288">
    <property type="entry name" value="Chorismate lyase-like"/>
    <property type="match status" value="1"/>
</dbReference>
<dbReference type="InterPro" id="IPR036388">
    <property type="entry name" value="WH-like_DNA-bd_sf"/>
</dbReference>
<dbReference type="InterPro" id="IPR011663">
    <property type="entry name" value="UTRA"/>
</dbReference>
<dbReference type="InterPro" id="IPR050679">
    <property type="entry name" value="Bact_HTH_transcr_reg"/>
</dbReference>
<dbReference type="CDD" id="cd07377">
    <property type="entry name" value="WHTH_GntR"/>
    <property type="match status" value="1"/>
</dbReference>
<dbReference type="Proteomes" id="UP000673394">
    <property type="component" value="Unassembled WGS sequence"/>
</dbReference>
<sequence length="248" mass="28324">MTRINSDSKVPLYVQIKEKILGDIQSGLLKPGEAIPPESLLSETYSVSRATIRQAVTELVFAGFLQRQQGRGTFVNKPKIETGLRNLYSFFQDMTSRGMRPESRVIEFEIVLPKADVRAKLNLPENTLVVKLIRLRLADDEIQMLETTFLPLELYPGLTQEDVITCNSLYSLLENKFSVSLDHVVEYFEPVLVDDFASKMLEVPKGSPALYIERVGYLQDNRLAELSQSIVRGDRCRYYVELVRKKED</sequence>
<dbReference type="Pfam" id="PF00392">
    <property type="entry name" value="GntR"/>
    <property type="match status" value="1"/>
</dbReference>
<dbReference type="Gene3D" id="1.10.10.10">
    <property type="entry name" value="Winged helix-like DNA-binding domain superfamily/Winged helix DNA-binding domain"/>
    <property type="match status" value="1"/>
</dbReference>
<dbReference type="PANTHER" id="PTHR44846">
    <property type="entry name" value="MANNOSYL-D-GLYCERATE TRANSPORT/METABOLISM SYSTEM REPRESSOR MNGR-RELATED"/>
    <property type="match status" value="1"/>
</dbReference>
<dbReference type="InterPro" id="IPR028978">
    <property type="entry name" value="Chorismate_lyase_/UTRA_dom_sf"/>
</dbReference>
<dbReference type="SMART" id="SM00345">
    <property type="entry name" value="HTH_GNTR"/>
    <property type="match status" value="1"/>
</dbReference>
<comment type="caution">
    <text evidence="5">The sequence shown here is derived from an EMBL/GenBank/DDBJ whole genome shotgun (WGS) entry which is preliminary data.</text>
</comment>
<dbReference type="RefSeq" id="WP_210657044.1">
    <property type="nucleotide sequence ID" value="NZ_JAGKSP010000002.1"/>
</dbReference>
<dbReference type="PROSITE" id="PS50949">
    <property type="entry name" value="HTH_GNTR"/>
    <property type="match status" value="1"/>
</dbReference>
<dbReference type="PANTHER" id="PTHR44846:SF1">
    <property type="entry name" value="MANNOSYL-D-GLYCERATE TRANSPORT_METABOLISM SYSTEM REPRESSOR MNGR-RELATED"/>
    <property type="match status" value="1"/>
</dbReference>
<name>A0ABS5C9J6_9BACL</name>
<dbReference type="SMART" id="SM00866">
    <property type="entry name" value="UTRA"/>
    <property type="match status" value="1"/>
</dbReference>
<dbReference type="PRINTS" id="PR00035">
    <property type="entry name" value="HTHGNTR"/>
</dbReference>
<dbReference type="Pfam" id="PF07702">
    <property type="entry name" value="UTRA"/>
    <property type="match status" value="1"/>
</dbReference>
<evidence type="ECO:0000256" key="3">
    <source>
        <dbReference type="ARBA" id="ARBA00023163"/>
    </source>
</evidence>
<evidence type="ECO:0000313" key="6">
    <source>
        <dbReference type="Proteomes" id="UP000673394"/>
    </source>
</evidence>
<keyword evidence="1" id="KW-0805">Transcription regulation</keyword>
<reference evidence="5 6" key="1">
    <citation type="submission" date="2021-04" db="EMBL/GenBank/DDBJ databases">
        <title>Paenibacillus sp. DLE-14 whole genome sequence.</title>
        <authorList>
            <person name="Ham Y.J."/>
        </authorList>
    </citation>
    <scope>NUCLEOTIDE SEQUENCE [LARGE SCALE GENOMIC DNA]</scope>
    <source>
        <strain evidence="5 6">DLE-14</strain>
    </source>
</reference>
<dbReference type="EMBL" id="JAGKSP010000002">
    <property type="protein sequence ID" value="MBP3962677.1"/>
    <property type="molecule type" value="Genomic_DNA"/>
</dbReference>
<evidence type="ECO:0000313" key="5">
    <source>
        <dbReference type="EMBL" id="MBP3962677.1"/>
    </source>
</evidence>
<dbReference type="Gene3D" id="3.40.1410.10">
    <property type="entry name" value="Chorismate lyase-like"/>
    <property type="match status" value="1"/>
</dbReference>
<accession>A0ABS5C9J6</accession>
<protein>
    <submittedName>
        <fullName evidence="5">GntR family transcriptional regulator</fullName>
    </submittedName>
</protein>
<keyword evidence="3" id="KW-0804">Transcription</keyword>
<evidence type="ECO:0000256" key="1">
    <source>
        <dbReference type="ARBA" id="ARBA00023015"/>
    </source>
</evidence>
<evidence type="ECO:0000256" key="2">
    <source>
        <dbReference type="ARBA" id="ARBA00023125"/>
    </source>
</evidence>
<evidence type="ECO:0000259" key="4">
    <source>
        <dbReference type="PROSITE" id="PS50949"/>
    </source>
</evidence>
<proteinExistence type="predicted"/>
<feature type="domain" description="HTH gntR-type" evidence="4">
    <location>
        <begin position="10"/>
        <end position="78"/>
    </location>
</feature>
<dbReference type="InterPro" id="IPR036390">
    <property type="entry name" value="WH_DNA-bd_sf"/>
</dbReference>
<keyword evidence="2" id="KW-0238">DNA-binding</keyword>
<organism evidence="5 6">
    <name type="scientific">Paenibacillus lignilyticus</name>
    <dbReference type="NCBI Taxonomy" id="1172615"/>
    <lineage>
        <taxon>Bacteria</taxon>
        <taxon>Bacillati</taxon>
        <taxon>Bacillota</taxon>
        <taxon>Bacilli</taxon>
        <taxon>Bacillales</taxon>
        <taxon>Paenibacillaceae</taxon>
        <taxon>Paenibacillus</taxon>
    </lineage>
</organism>
<keyword evidence="6" id="KW-1185">Reference proteome</keyword>
<gene>
    <name evidence="5" type="ORF">I8J30_08170</name>
</gene>
<dbReference type="InterPro" id="IPR000524">
    <property type="entry name" value="Tscrpt_reg_HTH_GntR"/>
</dbReference>
<dbReference type="SUPFAM" id="SSF46785">
    <property type="entry name" value="Winged helix' DNA-binding domain"/>
    <property type="match status" value="1"/>
</dbReference>